<dbReference type="InterPro" id="IPR053860">
    <property type="entry name" value="DUF6932"/>
</dbReference>
<dbReference type="EMBL" id="SNRY01002633">
    <property type="protein sequence ID" value="KAA6324172.1"/>
    <property type="molecule type" value="Genomic_DNA"/>
</dbReference>
<dbReference type="Pfam" id="PF22014">
    <property type="entry name" value="DUF6932"/>
    <property type="match status" value="1"/>
</dbReference>
<protein>
    <submittedName>
        <fullName evidence="1">Uncharacterized protein</fullName>
    </submittedName>
</protein>
<gene>
    <name evidence="1" type="ORF">EZS27_026470</name>
</gene>
<accession>A0A5J4QRJ9</accession>
<sequence length="157" mass="18154">MPFQVLLLILPNKYIVIPDFLDNGFLPEGIYETTFEEIKERLGFSNRRNRLLIGMKELMDVCKQLRCNVFYLDGSFVSEKLRPSDYDACWDTTSIHRELVLKAASESILAALEEEYGGEIYYAQAKSFRNPSITILEYFQLCKENPAIKKGILKINL</sequence>
<organism evidence="1">
    <name type="scientific">termite gut metagenome</name>
    <dbReference type="NCBI Taxonomy" id="433724"/>
    <lineage>
        <taxon>unclassified sequences</taxon>
        <taxon>metagenomes</taxon>
        <taxon>organismal metagenomes</taxon>
    </lineage>
</organism>
<proteinExistence type="predicted"/>
<name>A0A5J4QRJ9_9ZZZZ</name>
<comment type="caution">
    <text evidence="1">The sequence shown here is derived from an EMBL/GenBank/DDBJ whole genome shotgun (WGS) entry which is preliminary data.</text>
</comment>
<evidence type="ECO:0000313" key="1">
    <source>
        <dbReference type="EMBL" id="KAA6324172.1"/>
    </source>
</evidence>
<reference evidence="1" key="1">
    <citation type="submission" date="2019-03" db="EMBL/GenBank/DDBJ databases">
        <title>Single cell metagenomics reveals metabolic interactions within the superorganism composed of flagellate Streblomastix strix and complex community of Bacteroidetes bacteria on its surface.</title>
        <authorList>
            <person name="Treitli S.C."/>
            <person name="Kolisko M."/>
            <person name="Husnik F."/>
            <person name="Keeling P."/>
            <person name="Hampl V."/>
        </authorList>
    </citation>
    <scope>NUCLEOTIDE SEQUENCE</scope>
    <source>
        <strain evidence="1">STM</strain>
    </source>
</reference>
<dbReference type="AlphaFoldDB" id="A0A5J4QRJ9"/>